<sequence>MGNSIVIITNCLRRETGRHLNTEELNGICGTINMTRHNILRTHLSNVVEMLDKRGQIIKLAASFKSEKFSPSSSKSHSPHAEGLQLNSSNTSGHTEAENSKISSSYSADMVMTPGSGQTSFYSAEQFLETSGEGGYATGYDASPESDVSLDYSVERSALESTPRRTHEITLCNVDELEPYNEDEGISHTMENNPSLKDQYLSTEQGFDDHSHKYKFPAKLHTVDDHENKDITSSSTVNSRKDFDMLTPLNLFRGTISERNTEALVPPNLESGDYSEPDSASYRFRESDEDNMISDSEEISEADDVFENDNCNTAGISGEKYVTSNTTKTSEELVILSESVNDDVDGEIPSSLREKEELVIMNDELKLKQKHEVGKNIGVACYSKDGNHPAKRSEISSSDGELEFCIEMEPIPDDVCVVHRIYKSNSYRHGSLPASPECAKTMLKNLRIGAGAVCQVATSCPETLRSVSEVSGRVSISASVEVLAHPFECESSECTDTATEKTQVDINSSVKRKSKFWVSDTWEKDFVVFNGSTDCRNKGSMSVNAEVHTEQNFKCELEKLREKKEVSSYVSFERDFKEVSSIIRKAYKEFSLVMECSSGFSWWD</sequence>
<feature type="compositionally biased region" description="Polar residues" evidence="1">
    <location>
        <begin position="85"/>
        <end position="107"/>
    </location>
</feature>
<reference evidence="2 3" key="1">
    <citation type="submission" date="2013-11" db="EMBL/GenBank/DDBJ databases">
        <title>Draft genome of the bovine lungworm Dictyocaulus viviparus.</title>
        <authorList>
            <person name="Mitreva M."/>
        </authorList>
    </citation>
    <scope>NUCLEOTIDE SEQUENCE [LARGE SCALE GENOMIC DNA]</scope>
    <source>
        <strain evidence="2 3">HannoverDv2000</strain>
    </source>
</reference>
<dbReference type="OrthoDB" id="5837250at2759"/>
<dbReference type="EMBL" id="KN716796">
    <property type="protein sequence ID" value="KJH41570.1"/>
    <property type="molecule type" value="Genomic_DNA"/>
</dbReference>
<reference evidence="3" key="2">
    <citation type="journal article" date="2016" name="Sci. Rep.">
        <title>Dictyocaulus viviparus genome, variome and transcriptome elucidate lungworm biology and support future intervention.</title>
        <authorList>
            <person name="McNulty S.N."/>
            <person name="Strube C."/>
            <person name="Rosa B.A."/>
            <person name="Martin J.C."/>
            <person name="Tyagi R."/>
            <person name="Choi Y.J."/>
            <person name="Wang Q."/>
            <person name="Hallsworth Pepin K."/>
            <person name="Zhang X."/>
            <person name="Ozersky P."/>
            <person name="Wilson R.K."/>
            <person name="Sternberg P.W."/>
            <person name="Gasser R.B."/>
            <person name="Mitreva M."/>
        </authorList>
    </citation>
    <scope>NUCLEOTIDE SEQUENCE [LARGE SCALE GENOMIC DNA]</scope>
    <source>
        <strain evidence="3">HannoverDv2000</strain>
    </source>
</reference>
<gene>
    <name evidence="2" type="ORF">DICVIV_12456</name>
</gene>
<evidence type="ECO:0000256" key="1">
    <source>
        <dbReference type="SAM" id="MobiDB-lite"/>
    </source>
</evidence>
<protein>
    <submittedName>
        <fullName evidence="2">Uncharacterized protein</fullName>
    </submittedName>
</protein>
<name>A0A0D8XAE0_DICVI</name>
<feature type="region of interest" description="Disordered" evidence="1">
    <location>
        <begin position="68"/>
        <end position="110"/>
    </location>
</feature>
<accession>A0A0D8XAE0</accession>
<evidence type="ECO:0000313" key="3">
    <source>
        <dbReference type="Proteomes" id="UP000053766"/>
    </source>
</evidence>
<organism evidence="2 3">
    <name type="scientific">Dictyocaulus viviparus</name>
    <name type="common">Bovine lungworm</name>
    <dbReference type="NCBI Taxonomy" id="29172"/>
    <lineage>
        <taxon>Eukaryota</taxon>
        <taxon>Metazoa</taxon>
        <taxon>Ecdysozoa</taxon>
        <taxon>Nematoda</taxon>
        <taxon>Chromadorea</taxon>
        <taxon>Rhabditida</taxon>
        <taxon>Rhabditina</taxon>
        <taxon>Rhabditomorpha</taxon>
        <taxon>Strongyloidea</taxon>
        <taxon>Metastrongylidae</taxon>
        <taxon>Dictyocaulus</taxon>
    </lineage>
</organism>
<evidence type="ECO:0000313" key="2">
    <source>
        <dbReference type="EMBL" id="KJH41570.1"/>
    </source>
</evidence>
<keyword evidence="3" id="KW-1185">Reference proteome</keyword>
<dbReference type="AlphaFoldDB" id="A0A0D8XAE0"/>
<proteinExistence type="predicted"/>
<dbReference type="Proteomes" id="UP000053766">
    <property type="component" value="Unassembled WGS sequence"/>
</dbReference>
<dbReference type="STRING" id="29172.A0A0D8XAE0"/>